<feature type="transmembrane region" description="Helical" evidence="1">
    <location>
        <begin position="59"/>
        <end position="79"/>
    </location>
</feature>
<keyword evidence="1" id="KW-1133">Transmembrane helix</keyword>
<dbReference type="Proteomes" id="UP000000600">
    <property type="component" value="Unassembled WGS sequence"/>
</dbReference>
<accession>A0DXU4</accession>
<keyword evidence="3" id="KW-1185">Reference proteome</keyword>
<gene>
    <name evidence="2" type="ORF">GSPATT00021485001</name>
</gene>
<dbReference type="HOGENOM" id="CLU_870054_0_0_1"/>
<keyword evidence="1" id="KW-0812">Transmembrane</keyword>
<dbReference type="AlphaFoldDB" id="A0DXU4"/>
<feature type="transmembrane region" description="Helical" evidence="1">
    <location>
        <begin position="34"/>
        <end position="53"/>
    </location>
</feature>
<proteinExistence type="predicted"/>
<sequence length="320" mass="36810">MKHISISCNLIYFDQNSISPPLSKERKKVLKQIIQMKPISIAVLISVSLLLICEIQNEMIRFLILVSLLLLFAISLTSVKSQIEIGRKFLLNLMQEFTNQYTGISIEGLDYLGMSQIWDLFGTKIRFSNITGLNVDQDVNREVLKIYATSTKIDLVVAENKLMIPIKMQDLSVSIFIKAGQNQLNCTQVQIDCSSFYLEDNILRQYQDVNFLKKYLDKNLITALIDPNKIVEYLAQQFLNSGMIKSVIKNSEIPIRNLINNALKNYYQVLQEFLKQLQNDELNPKVLIAGLKNVPIARVENKEYIINIKKIQTTKSFNFF</sequence>
<dbReference type="KEGG" id="ptm:GSPATT00021485001"/>
<reference evidence="2 3" key="1">
    <citation type="journal article" date="2006" name="Nature">
        <title>Global trends of whole-genome duplications revealed by the ciliate Paramecium tetraurelia.</title>
        <authorList>
            <consortium name="Genoscope"/>
            <person name="Aury J.-M."/>
            <person name="Jaillon O."/>
            <person name="Duret L."/>
            <person name="Noel B."/>
            <person name="Jubin C."/>
            <person name="Porcel B.M."/>
            <person name="Segurens B."/>
            <person name="Daubin V."/>
            <person name="Anthouard V."/>
            <person name="Aiach N."/>
            <person name="Arnaiz O."/>
            <person name="Billaut A."/>
            <person name="Beisson J."/>
            <person name="Blanc I."/>
            <person name="Bouhouche K."/>
            <person name="Camara F."/>
            <person name="Duharcourt S."/>
            <person name="Guigo R."/>
            <person name="Gogendeau D."/>
            <person name="Katinka M."/>
            <person name="Keller A.-M."/>
            <person name="Kissmehl R."/>
            <person name="Klotz C."/>
            <person name="Koll F."/>
            <person name="Le Moue A."/>
            <person name="Lepere C."/>
            <person name="Malinsky S."/>
            <person name="Nowacki M."/>
            <person name="Nowak J.K."/>
            <person name="Plattner H."/>
            <person name="Poulain J."/>
            <person name="Ruiz F."/>
            <person name="Serrano V."/>
            <person name="Zagulski M."/>
            <person name="Dessen P."/>
            <person name="Betermier M."/>
            <person name="Weissenbach J."/>
            <person name="Scarpelli C."/>
            <person name="Schachter V."/>
            <person name="Sperling L."/>
            <person name="Meyer E."/>
            <person name="Cohen J."/>
            <person name="Wincker P."/>
        </authorList>
    </citation>
    <scope>NUCLEOTIDE SEQUENCE [LARGE SCALE GENOMIC DNA]</scope>
    <source>
        <strain evidence="2 3">Stock d4-2</strain>
    </source>
</reference>
<evidence type="ECO:0000313" key="2">
    <source>
        <dbReference type="EMBL" id="CAK87861.1"/>
    </source>
</evidence>
<organism evidence="2 3">
    <name type="scientific">Paramecium tetraurelia</name>
    <dbReference type="NCBI Taxonomy" id="5888"/>
    <lineage>
        <taxon>Eukaryota</taxon>
        <taxon>Sar</taxon>
        <taxon>Alveolata</taxon>
        <taxon>Ciliophora</taxon>
        <taxon>Intramacronucleata</taxon>
        <taxon>Oligohymenophorea</taxon>
        <taxon>Peniculida</taxon>
        <taxon>Parameciidae</taxon>
        <taxon>Paramecium</taxon>
    </lineage>
</organism>
<keyword evidence="1" id="KW-0472">Membrane</keyword>
<dbReference type="EMBL" id="CT868640">
    <property type="protein sequence ID" value="CAK87861.1"/>
    <property type="molecule type" value="Genomic_DNA"/>
</dbReference>
<evidence type="ECO:0000256" key="1">
    <source>
        <dbReference type="SAM" id="Phobius"/>
    </source>
</evidence>
<evidence type="ECO:0008006" key="4">
    <source>
        <dbReference type="Google" id="ProtNLM"/>
    </source>
</evidence>
<dbReference type="GeneID" id="5041043"/>
<dbReference type="InParanoid" id="A0DXU4"/>
<name>A0DXU4_PARTE</name>
<protein>
    <recommendedName>
        <fullName evidence="4">Transmembrane protein</fullName>
    </recommendedName>
</protein>
<dbReference type="RefSeq" id="XP_001455258.1">
    <property type="nucleotide sequence ID" value="XM_001455221.1"/>
</dbReference>
<evidence type="ECO:0000313" key="3">
    <source>
        <dbReference type="Proteomes" id="UP000000600"/>
    </source>
</evidence>